<dbReference type="Gene3D" id="3.40.50.970">
    <property type="match status" value="2"/>
</dbReference>
<evidence type="ECO:0000259" key="11">
    <source>
        <dbReference type="SMART" id="SM00861"/>
    </source>
</evidence>
<evidence type="ECO:0000256" key="2">
    <source>
        <dbReference type="ARBA" id="ARBA00003906"/>
    </source>
</evidence>
<dbReference type="PANTHER" id="PTHR43257">
    <property type="entry name" value="PYRUVATE DEHYDROGENASE E1 COMPONENT BETA SUBUNIT"/>
    <property type="match status" value="1"/>
</dbReference>
<dbReference type="Gene3D" id="3.40.50.920">
    <property type="match status" value="1"/>
</dbReference>
<comment type="caution">
    <text evidence="12">The sequence shown here is derived from an EMBL/GenBank/DDBJ whole genome shotgun (WGS) entry which is preliminary data.</text>
</comment>
<evidence type="ECO:0000313" key="12">
    <source>
        <dbReference type="EMBL" id="HGI30934.1"/>
    </source>
</evidence>
<dbReference type="InterPro" id="IPR001017">
    <property type="entry name" value="DH_E1"/>
</dbReference>
<dbReference type="CDD" id="cd07036">
    <property type="entry name" value="TPP_PYR_E1-PDHc-beta_like"/>
    <property type="match status" value="1"/>
</dbReference>
<dbReference type="EMBL" id="DTFV01000095">
    <property type="protein sequence ID" value="HGI30934.1"/>
    <property type="molecule type" value="Genomic_DNA"/>
</dbReference>
<comment type="subunit">
    <text evidence="3 9">Heterodimer of an alpha and a beta chain.</text>
</comment>
<dbReference type="EC" id="1.2.4.1" evidence="4 9"/>
<dbReference type="CDD" id="cd02000">
    <property type="entry name" value="TPP_E1_PDC_ADC_BCADC"/>
    <property type="match status" value="1"/>
</dbReference>
<dbReference type="Pfam" id="PF02780">
    <property type="entry name" value="Transketolase_C"/>
    <property type="match status" value="1"/>
</dbReference>
<dbReference type="SUPFAM" id="SSF52518">
    <property type="entry name" value="Thiamin diphosphate-binding fold (THDP-binding)"/>
    <property type="match status" value="2"/>
</dbReference>
<dbReference type="GO" id="GO:0006086">
    <property type="term" value="P:pyruvate decarboxylation to acetyl-CoA"/>
    <property type="evidence" value="ECO:0007669"/>
    <property type="project" value="InterPro"/>
</dbReference>
<evidence type="ECO:0000256" key="4">
    <source>
        <dbReference type="ARBA" id="ARBA00012281"/>
    </source>
</evidence>
<evidence type="ECO:0000256" key="9">
    <source>
        <dbReference type="RuleBase" id="RU361139"/>
    </source>
</evidence>
<evidence type="ECO:0000256" key="5">
    <source>
        <dbReference type="ARBA" id="ARBA00014159"/>
    </source>
</evidence>
<dbReference type="InterPro" id="IPR005475">
    <property type="entry name" value="Transketolase-like_Pyr-bd"/>
</dbReference>
<dbReference type="SMART" id="SM00861">
    <property type="entry name" value="Transket_pyr"/>
    <property type="match status" value="1"/>
</dbReference>
<gene>
    <name evidence="9 12" type="primary">pdhA</name>
    <name evidence="12" type="ORF">ENV30_06485</name>
</gene>
<comment type="function">
    <text evidence="9">The pyruvate dehydrogenase complex catalyzes the overall conversion of pyruvate to acetyl-CoA and CO(2).</text>
</comment>
<comment type="function">
    <text evidence="2">E1 component of the 2-oxoglutarate dehydrogenase (OGDH) complex which catalyzes the decarboxylation of 2-oxoglutarate, the first step in the conversion of 2-oxoglutarate to succinyl-CoA and CO(2).</text>
</comment>
<comment type="cofactor">
    <cofactor evidence="1 9">
        <name>thiamine diphosphate</name>
        <dbReference type="ChEBI" id="CHEBI:58937"/>
    </cofactor>
</comment>
<evidence type="ECO:0000256" key="8">
    <source>
        <dbReference type="ARBA" id="ARBA00023317"/>
    </source>
</evidence>
<proteinExistence type="predicted"/>
<organism evidence="12">
    <name type="scientific">Candidatus Caldatribacterium californiense</name>
    <dbReference type="NCBI Taxonomy" id="1454726"/>
    <lineage>
        <taxon>Bacteria</taxon>
        <taxon>Pseudomonadati</taxon>
        <taxon>Atribacterota</taxon>
        <taxon>Atribacteria</taxon>
        <taxon>Atribacterales</taxon>
        <taxon>Candidatus Caldatribacteriaceae</taxon>
        <taxon>Candidatus Caldatribacterium</taxon>
    </lineage>
</organism>
<keyword evidence="6 9" id="KW-0560">Oxidoreductase</keyword>
<evidence type="ECO:0000256" key="6">
    <source>
        <dbReference type="ARBA" id="ARBA00023002"/>
    </source>
</evidence>
<keyword evidence="7 9" id="KW-0786">Thiamine pyrophosphate</keyword>
<dbReference type="InterPro" id="IPR033248">
    <property type="entry name" value="Transketolase_C"/>
</dbReference>
<name>A0A7V3YH18_9BACT</name>
<comment type="catalytic activity">
    <reaction evidence="9">
        <text>N(6)-[(R)-lipoyl]-L-lysyl-[protein] + pyruvate + H(+) = N(6)-[(R)-S(8)-acetyldihydrolipoyl]-L-lysyl-[protein] + CO2</text>
        <dbReference type="Rhea" id="RHEA:19189"/>
        <dbReference type="Rhea" id="RHEA-COMP:10474"/>
        <dbReference type="Rhea" id="RHEA-COMP:10478"/>
        <dbReference type="ChEBI" id="CHEBI:15361"/>
        <dbReference type="ChEBI" id="CHEBI:15378"/>
        <dbReference type="ChEBI" id="CHEBI:16526"/>
        <dbReference type="ChEBI" id="CHEBI:83099"/>
        <dbReference type="ChEBI" id="CHEBI:83111"/>
        <dbReference type="EC" id="1.2.4.1"/>
    </reaction>
</comment>
<dbReference type="InterPro" id="IPR009014">
    <property type="entry name" value="Transketo_C/PFOR_II"/>
</dbReference>
<reference evidence="12" key="1">
    <citation type="journal article" date="2020" name="mSystems">
        <title>Genome- and Community-Level Interaction Insights into Carbon Utilization and Element Cycling Functions of Hydrothermarchaeota in Hydrothermal Sediment.</title>
        <authorList>
            <person name="Zhou Z."/>
            <person name="Liu Y."/>
            <person name="Xu W."/>
            <person name="Pan J."/>
            <person name="Luo Z.H."/>
            <person name="Li M."/>
        </authorList>
    </citation>
    <scope>NUCLEOTIDE SEQUENCE [LARGE SCALE GENOMIC DNA]</scope>
    <source>
        <strain evidence="12">SpSt-747</strain>
    </source>
</reference>
<accession>A0A7V3YH18</accession>
<dbReference type="NCBIfam" id="TIGR03182">
    <property type="entry name" value="PDH_E1_alph_y"/>
    <property type="match status" value="1"/>
</dbReference>
<sequence>MEIQEKVSTAQKETKERLLGMYRDMLRIRRFEETVSDLFSQDKIRGTTHLYIGEEAVAVGACYAIRPDDYITSTHRGHGHCIAKGARLDRMMAELYGKIDGYCKGKGGSLHIADLTAGNLGANGIVGGGIPIAVGSGLTAKYKNTGKVTVCFFGDGAANTGAFHEALNLAAVWKLPVVFVCENNLYAMSMPVREAFPIQDIAERAQAYGMPGVVVDGMDVLAVKEAVEQAAERARRGEGPTLIECKTYRYLGHSKNDPRAYRTREEEQEWKAKDPIKRYRKWLLEQGVAEEEELKTIENEVEREIEEAIAFAEQSPYPPLEEITKDVYVEEDFAELERKKGTKVVRSIKEYDPGKMRVITYRDALNEALREEMRRDENVVLIGEDIGLYGGAYGVTRGLWQEFGGERVRNTPISEAAIVGCCVGAAMTGLRPVGEIMYIDFMTLCMDQLVNQGAKIRYMFGGKARVPMVIRTEGGCGRSSGAQHAQSLEAWFIHVPGLKVVMPATPFDAKGLLKAAIREDNPILFIEHKMLYNTKGPVPEEEYIIPIGVADVKREGKDVTIVAYSRMLLVALEAAEILAKEGIEAEVVDPRTLLPLDIETICQSVRKTNRVIIVYEGCKTGGAGAEIAAQIMEHAFDYLDAPIVRLGAADAPVPCSRYLEDNSIPRVEDVVKAARTLCSR</sequence>
<feature type="domain" description="Transketolase-like pyrimidine-binding" evidence="11">
    <location>
        <begin position="359"/>
        <end position="534"/>
    </location>
</feature>
<dbReference type="SUPFAM" id="SSF52922">
    <property type="entry name" value="TK C-terminal domain-like"/>
    <property type="match status" value="1"/>
</dbReference>
<keyword evidence="8 9" id="KW-0670">Pyruvate</keyword>
<dbReference type="FunFam" id="3.40.50.970:FF:000013">
    <property type="entry name" value="Pyruvate dehydrogenase E1 component subunit alpha"/>
    <property type="match status" value="1"/>
</dbReference>
<dbReference type="PANTHER" id="PTHR43257:SF2">
    <property type="entry name" value="PYRUVATE DEHYDROGENASE E1 COMPONENT SUBUNIT BETA"/>
    <property type="match status" value="1"/>
</dbReference>
<evidence type="ECO:0000256" key="3">
    <source>
        <dbReference type="ARBA" id="ARBA00011870"/>
    </source>
</evidence>
<keyword evidence="10" id="KW-0175">Coiled coil</keyword>
<dbReference type="Pfam" id="PF00676">
    <property type="entry name" value="E1_dh"/>
    <property type="match status" value="1"/>
</dbReference>
<dbReference type="FunFam" id="3.40.50.920:FF:000001">
    <property type="entry name" value="Pyruvate dehydrogenase E1 beta subunit"/>
    <property type="match status" value="1"/>
</dbReference>
<evidence type="ECO:0000256" key="10">
    <source>
        <dbReference type="SAM" id="Coils"/>
    </source>
</evidence>
<protein>
    <recommendedName>
        <fullName evidence="5 9">Pyruvate dehydrogenase E1 component subunit alpha</fullName>
        <ecNumber evidence="4 9">1.2.4.1</ecNumber>
    </recommendedName>
</protein>
<evidence type="ECO:0000256" key="7">
    <source>
        <dbReference type="ARBA" id="ARBA00023052"/>
    </source>
</evidence>
<dbReference type="AlphaFoldDB" id="A0A7V3YH18"/>
<dbReference type="FunFam" id="3.40.50.970:FF:000001">
    <property type="entry name" value="Pyruvate dehydrogenase E1 beta subunit"/>
    <property type="match status" value="1"/>
</dbReference>
<dbReference type="InterPro" id="IPR029061">
    <property type="entry name" value="THDP-binding"/>
</dbReference>
<feature type="coiled-coil region" evidence="10">
    <location>
        <begin position="287"/>
        <end position="314"/>
    </location>
</feature>
<dbReference type="InterPro" id="IPR017597">
    <property type="entry name" value="Pyrv_DH_E1_asu_subgrp-y"/>
</dbReference>
<dbReference type="NCBIfam" id="NF006667">
    <property type="entry name" value="PRK09212.1"/>
    <property type="match status" value="1"/>
</dbReference>
<dbReference type="GO" id="GO:0004739">
    <property type="term" value="F:pyruvate dehydrogenase (acetyl-transferring) activity"/>
    <property type="evidence" value="ECO:0007669"/>
    <property type="project" value="UniProtKB-UniRule"/>
</dbReference>
<evidence type="ECO:0000256" key="1">
    <source>
        <dbReference type="ARBA" id="ARBA00001964"/>
    </source>
</evidence>
<dbReference type="Pfam" id="PF02779">
    <property type="entry name" value="Transket_pyr"/>
    <property type="match status" value="1"/>
</dbReference>